<evidence type="ECO:0000256" key="1">
    <source>
        <dbReference type="SAM" id="MobiDB-lite"/>
    </source>
</evidence>
<dbReference type="Proteomes" id="UP000694565">
    <property type="component" value="Unplaced"/>
</dbReference>
<accession>A0A8C2ZZB7</accession>
<feature type="compositionally biased region" description="Pro residues" evidence="1">
    <location>
        <begin position="84"/>
        <end position="93"/>
    </location>
</feature>
<dbReference type="Ensembl" id="ENSCLMT00005036127.1">
    <property type="protein sequence ID" value="ENSCLMP00005034708.1"/>
    <property type="gene ID" value="ENSCLMG00005016591.1"/>
</dbReference>
<dbReference type="AlphaFoldDB" id="A0A8C2ZZB7"/>
<proteinExistence type="predicted"/>
<dbReference type="GO" id="GO:0007288">
    <property type="term" value="P:sperm axoneme assembly"/>
    <property type="evidence" value="ECO:0007669"/>
    <property type="project" value="TreeGrafter"/>
</dbReference>
<sequence length="93" mass="10568">MASLERKHEACSPFIPRRNAGRKTSAEIVSEVRRSLRVQSTQRPFTPRDGHRQLFGKSSVRADCDSRPPSTFRLSPVMVRMPSRPFPKTPAPH</sequence>
<dbReference type="PANTHER" id="PTHR21356">
    <property type="entry name" value="ARMADILLO REPEAT CONTAINING 2"/>
    <property type="match status" value="1"/>
</dbReference>
<evidence type="ECO:0000313" key="2">
    <source>
        <dbReference type="Ensembl" id="ENSCLMP00005034708.1"/>
    </source>
</evidence>
<feature type="region of interest" description="Disordered" evidence="1">
    <location>
        <begin position="1"/>
        <end position="93"/>
    </location>
</feature>
<feature type="compositionally biased region" description="Basic and acidic residues" evidence="1">
    <location>
        <begin position="1"/>
        <end position="10"/>
    </location>
</feature>
<keyword evidence="3" id="KW-1185">Reference proteome</keyword>
<protein>
    <submittedName>
        <fullName evidence="2">Uncharacterized protein</fullName>
    </submittedName>
</protein>
<evidence type="ECO:0000313" key="3">
    <source>
        <dbReference type="Proteomes" id="UP000694565"/>
    </source>
</evidence>
<organism evidence="2 3">
    <name type="scientific">Cyclopterus lumpus</name>
    <name type="common">Lumpsucker</name>
    <dbReference type="NCBI Taxonomy" id="8103"/>
    <lineage>
        <taxon>Eukaryota</taxon>
        <taxon>Metazoa</taxon>
        <taxon>Chordata</taxon>
        <taxon>Craniata</taxon>
        <taxon>Vertebrata</taxon>
        <taxon>Euteleostomi</taxon>
        <taxon>Actinopterygii</taxon>
        <taxon>Neopterygii</taxon>
        <taxon>Teleostei</taxon>
        <taxon>Neoteleostei</taxon>
        <taxon>Acanthomorphata</taxon>
        <taxon>Eupercaria</taxon>
        <taxon>Perciformes</taxon>
        <taxon>Cottioidei</taxon>
        <taxon>Cottales</taxon>
        <taxon>Cyclopteridae</taxon>
        <taxon>Cyclopterus</taxon>
    </lineage>
</organism>
<name>A0A8C2ZZB7_CYCLU</name>
<dbReference type="GeneTree" id="ENSGT00940000178331"/>
<dbReference type="PANTHER" id="PTHR21356:SF1">
    <property type="entry name" value="ARMADILLO REPEAT-CONTAINING PROTEIN 2"/>
    <property type="match status" value="1"/>
</dbReference>
<reference evidence="2" key="1">
    <citation type="submission" date="2025-08" db="UniProtKB">
        <authorList>
            <consortium name="Ensembl"/>
        </authorList>
    </citation>
    <scope>IDENTIFICATION</scope>
</reference>
<dbReference type="InterPro" id="IPR038905">
    <property type="entry name" value="ARMC2"/>
</dbReference>
<reference evidence="2" key="2">
    <citation type="submission" date="2025-09" db="UniProtKB">
        <authorList>
            <consortium name="Ensembl"/>
        </authorList>
    </citation>
    <scope>IDENTIFICATION</scope>
</reference>